<keyword evidence="1" id="KW-1185">Reference proteome</keyword>
<name>A0A2I4GK07_JUGRE</name>
<dbReference type="Gramene" id="Jr03_11690_p1">
    <property type="protein sequence ID" value="cds.Jr03_11690_p1"/>
    <property type="gene ID" value="Jr03_11690"/>
</dbReference>
<accession>A0A2I4GK07</accession>
<dbReference type="GeneID" id="109008552"/>
<dbReference type="Pfam" id="PF02341">
    <property type="entry name" value="RbcX"/>
    <property type="match status" value="1"/>
</dbReference>
<sequence length="171" mass="19672">MESSAVLPLSQFPYFSPLKSGSKKTYPSWPCRPRSSQSTRLHCQKMYVPGFGEASPEAKAAKNLHNFFTYIAVRIVTAQLQSYNPEAYEELMEFLNSHSLNDGDKFCASLMRESSRHKSLALRILEVRSAYCKNDFEWDNLKRLADKMVNESNTRLMRDYVLETSHADSEK</sequence>
<dbReference type="KEGG" id="jre:109008552"/>
<organism evidence="1 2">
    <name type="scientific">Juglans regia</name>
    <name type="common">English walnut</name>
    <dbReference type="NCBI Taxonomy" id="51240"/>
    <lineage>
        <taxon>Eukaryota</taxon>
        <taxon>Viridiplantae</taxon>
        <taxon>Streptophyta</taxon>
        <taxon>Embryophyta</taxon>
        <taxon>Tracheophyta</taxon>
        <taxon>Spermatophyta</taxon>
        <taxon>Magnoliopsida</taxon>
        <taxon>eudicotyledons</taxon>
        <taxon>Gunneridae</taxon>
        <taxon>Pentapetalae</taxon>
        <taxon>rosids</taxon>
        <taxon>fabids</taxon>
        <taxon>Fagales</taxon>
        <taxon>Juglandaceae</taxon>
        <taxon>Juglans</taxon>
    </lineage>
</organism>
<dbReference type="Gene3D" id="1.10.1200.210">
    <property type="entry name" value="Chaperonin-like RbcX"/>
    <property type="match status" value="1"/>
</dbReference>
<dbReference type="GO" id="GO:0044183">
    <property type="term" value="F:protein folding chaperone"/>
    <property type="evidence" value="ECO:0000318"/>
    <property type="project" value="GO_Central"/>
</dbReference>
<dbReference type="SUPFAM" id="SSF158615">
    <property type="entry name" value="RbcX-like"/>
    <property type="match status" value="1"/>
</dbReference>
<dbReference type="PANTHER" id="PTHR33791:SF12">
    <property type="entry name" value="CHAPERONIN-LIKE RBCX PROTEIN 1, CHLOROPLASTIC"/>
    <property type="match status" value="1"/>
</dbReference>
<evidence type="ECO:0000313" key="1">
    <source>
        <dbReference type="Proteomes" id="UP000235220"/>
    </source>
</evidence>
<dbReference type="RefSeq" id="XP_018844232.1">
    <property type="nucleotide sequence ID" value="XM_018988687.2"/>
</dbReference>
<dbReference type="InterPro" id="IPR038052">
    <property type="entry name" value="Chaperonin_RbcX_sf"/>
</dbReference>
<dbReference type="Proteomes" id="UP000235220">
    <property type="component" value="Chromosome 3"/>
</dbReference>
<gene>
    <name evidence="2" type="primary">LOC109008552</name>
</gene>
<reference evidence="2" key="1">
    <citation type="submission" date="2025-08" db="UniProtKB">
        <authorList>
            <consortium name="RefSeq"/>
        </authorList>
    </citation>
    <scope>IDENTIFICATION</scope>
    <source>
        <tissue evidence="2">Leaves</tissue>
    </source>
</reference>
<evidence type="ECO:0000313" key="2">
    <source>
        <dbReference type="RefSeq" id="XP_018844232.1"/>
    </source>
</evidence>
<proteinExistence type="predicted"/>
<dbReference type="PANTHER" id="PTHR33791">
    <property type="entry name" value="CHAPERONIN-LIKE RBCX PROTEIN 1, CHLOROPLASTIC"/>
    <property type="match status" value="1"/>
</dbReference>
<protein>
    <submittedName>
        <fullName evidence="2">Chaperonin-like RBCX protein 1, chloroplastic</fullName>
    </submittedName>
</protein>
<dbReference type="AlphaFoldDB" id="A0A2I4GK07"/>
<dbReference type="GO" id="GO:0110102">
    <property type="term" value="P:ribulose bisphosphate carboxylase complex assembly"/>
    <property type="evidence" value="ECO:0007669"/>
    <property type="project" value="InterPro"/>
</dbReference>
<dbReference type="FunCoup" id="A0A2I4GK07">
    <property type="interactions" value="879"/>
</dbReference>
<dbReference type="InterPro" id="IPR003435">
    <property type="entry name" value="Chaperonin_RcbX"/>
</dbReference>
<dbReference type="OrthoDB" id="513226at2759"/>
<dbReference type="STRING" id="51240.A0A2I4GK07"/>